<organism evidence="2 3">
    <name type="scientific">Bacillus timonensis</name>
    <dbReference type="NCBI Taxonomy" id="1033734"/>
    <lineage>
        <taxon>Bacteria</taxon>
        <taxon>Bacillati</taxon>
        <taxon>Bacillota</taxon>
        <taxon>Bacilli</taxon>
        <taxon>Bacillales</taxon>
        <taxon>Bacillaceae</taxon>
        <taxon>Bacillus</taxon>
    </lineage>
</organism>
<dbReference type="SMART" id="SM01118">
    <property type="entry name" value="CYTH"/>
    <property type="match status" value="1"/>
</dbReference>
<dbReference type="Proteomes" id="UP000306477">
    <property type="component" value="Unassembled WGS sequence"/>
</dbReference>
<dbReference type="InterPro" id="IPR009195">
    <property type="entry name" value="Uncharacterised_YjbK"/>
</dbReference>
<evidence type="ECO:0000313" key="3">
    <source>
        <dbReference type="Proteomes" id="UP000306477"/>
    </source>
</evidence>
<dbReference type="CDD" id="cd07762">
    <property type="entry name" value="CYTH-like_Pase_1"/>
    <property type="match status" value="1"/>
</dbReference>
<dbReference type="InterPro" id="IPR023577">
    <property type="entry name" value="CYTH_domain"/>
</dbReference>
<feature type="domain" description="CYTH" evidence="1">
    <location>
        <begin position="4"/>
        <end position="192"/>
    </location>
</feature>
<dbReference type="Gene3D" id="2.40.320.10">
    <property type="entry name" value="Hypothetical Protein Pfu-838710-001"/>
    <property type="match status" value="1"/>
</dbReference>
<evidence type="ECO:0000259" key="1">
    <source>
        <dbReference type="PROSITE" id="PS51707"/>
    </source>
</evidence>
<proteinExistence type="predicted"/>
<dbReference type="EMBL" id="SLUB01000021">
    <property type="protein sequence ID" value="THE12013.1"/>
    <property type="molecule type" value="Genomic_DNA"/>
</dbReference>
<dbReference type="InterPro" id="IPR033469">
    <property type="entry name" value="CYTH-like_dom_sf"/>
</dbReference>
<dbReference type="OrthoDB" id="384378at2"/>
<dbReference type="STRING" id="1033734.GCA_000285535_01210"/>
<dbReference type="PROSITE" id="PS51707">
    <property type="entry name" value="CYTH"/>
    <property type="match status" value="1"/>
</dbReference>
<dbReference type="AlphaFoldDB" id="A0A4V3V7M4"/>
<reference evidence="2 3" key="1">
    <citation type="journal article" date="2019" name="Indoor Air">
        <title>Impacts of indoor surface finishes on bacterial viability.</title>
        <authorList>
            <person name="Hu J."/>
            <person name="Maamar S.B."/>
            <person name="Glawe A.J."/>
            <person name="Gottel N."/>
            <person name="Gilbert J.A."/>
            <person name="Hartmann E.M."/>
        </authorList>
    </citation>
    <scope>NUCLEOTIDE SEQUENCE [LARGE SCALE GENOMIC DNA]</scope>
    <source>
        <strain evidence="2 3">AF060A6</strain>
    </source>
</reference>
<gene>
    <name evidence="2" type="ORF">E1I69_12660</name>
</gene>
<dbReference type="PIRSF" id="PIRSF012526">
    <property type="entry name" value="CYTH_UCP012526"/>
    <property type="match status" value="1"/>
</dbReference>
<evidence type="ECO:0000313" key="2">
    <source>
        <dbReference type="EMBL" id="THE12013.1"/>
    </source>
</evidence>
<name>A0A4V3V7M4_9BACI</name>
<sequence length="199" mass="23268">MSQELEIEFKNLLEENEYHRLLSAFSIDDEKRVTQENFYFDTAQFSLKNLGAALRIREKNGTYTLTLKQPTRRGLLETHQVITEEEAKQMLAGGPIIDGEVSTILNTLSINPMDVTFFGSLKTKRAEFEYKNGLLVLDKSYYLNKCDFEVEYEVTDEVIGKDIFEELLQQHHIPVRKTDNKIRRFYDQKKHLLLGEEHS</sequence>
<dbReference type="SUPFAM" id="SSF55154">
    <property type="entry name" value="CYTH-like phosphatases"/>
    <property type="match status" value="1"/>
</dbReference>
<comment type="caution">
    <text evidence="2">The sequence shown here is derived from an EMBL/GenBank/DDBJ whole genome shotgun (WGS) entry which is preliminary data.</text>
</comment>
<protein>
    <submittedName>
        <fullName evidence="2">CYTH domain-containing protein</fullName>
    </submittedName>
</protein>
<dbReference type="Pfam" id="PF01928">
    <property type="entry name" value="CYTH"/>
    <property type="match status" value="1"/>
</dbReference>
<accession>A0A4V3V7M4</accession>
<dbReference type="RefSeq" id="WP_136379965.1">
    <property type="nucleotide sequence ID" value="NZ_SLUB01000021.1"/>
</dbReference>
<keyword evidence="3" id="KW-1185">Reference proteome</keyword>